<sequence length="841" mass="91605">MNRRILCCAVFLLLVSLLGNVSATSAIYWLRGSDVAARFEGTEAYFMSGTPPNASSTGTIVAAEVSGGTHEFGRWYSVAFPQDSIVSNEVFFWVNKLSQGNGNARFRFTLYEFVADSRESREIVQSEWLDFPAGEKEFKAEILEPYAISKGNRLKLALDYNAVEAGGEIRLVLDESTGFGVSVWNVSNNQTYSASGVAGTAALLVNSCTESAIACTTDAYCDDGLALTLDRCENPGSCAAECVAETCTPECTSNAQCDDKSYLTIDVCENSGKCDAACSNNECSVSCSSDTECSDGLPSTLDQCINAGTCFAFCENRVCVGEECDSVARNECGNGLCEFNEACSADCNETTIELLGVKEGEYFLRGEQIIIEAKPVGFTKVVERVNAEGFFGELELKDNGRSPDKKASDGIYTAAVEIASETMQGVHAVTLTSESASEKAELVKYYVVWPFLEATIDVPLQLSRGGVLRVSGTLNKRGVPLDEQVSLRISSAGKTIESSSVEVNQYGWFFFSYRSSQLDPIGKWGVSVRALDKEGNEALIEKEVIVVSGQASSEITVEVLEPAAGEIERGEELIARVKVLEEGEAVEGAIVKALTPLRETIALKEVAAGVYEGKIFLSFREPLGEQRLIFIVSVSGENEARQAESQQEIVVQPSKLLVGVDVEEESMKAGQNGIARISINYANGEPVENAVVSVEGNGKEFEVRREGHGFVASRQLGADERGTISLVVEAMDSFGNEGKKEVEAEVGAAPLFVFSWGAFLLVLAVLAGIVLAIWASRFVFLSFKGREELVEKEQLLLKEISELQKRYFQKHLMKSKEYYDLMNKYENELNSIRQQLKREKK</sequence>
<dbReference type="NCBIfam" id="NF041940">
    <property type="entry name" value="choice_anch_X"/>
    <property type="match status" value="1"/>
</dbReference>
<name>A0A7J4IR38_9ARCH</name>
<dbReference type="Proteomes" id="UP000577419">
    <property type="component" value="Unassembled WGS sequence"/>
</dbReference>
<organism evidence="3 4">
    <name type="scientific">Candidatus Iainarchaeum sp</name>
    <dbReference type="NCBI Taxonomy" id="3101447"/>
    <lineage>
        <taxon>Archaea</taxon>
        <taxon>Candidatus Iainarchaeota</taxon>
        <taxon>Candidatus Iainarchaeia</taxon>
        <taxon>Candidatus Iainarchaeales</taxon>
        <taxon>Candidatus Iainarchaeaceae</taxon>
        <taxon>Candidatus Iainarchaeum</taxon>
    </lineage>
</organism>
<gene>
    <name evidence="3" type="ORF">HA237_01125</name>
</gene>
<feature type="transmembrane region" description="Helical" evidence="2">
    <location>
        <begin position="751"/>
        <end position="774"/>
    </location>
</feature>
<feature type="coiled-coil region" evidence="1">
    <location>
        <begin position="786"/>
        <end position="835"/>
    </location>
</feature>
<dbReference type="AlphaFoldDB" id="A0A7J4IR38"/>
<keyword evidence="2" id="KW-0812">Transmembrane</keyword>
<comment type="caution">
    <text evidence="3">The sequence shown here is derived from an EMBL/GenBank/DDBJ whole genome shotgun (WGS) entry which is preliminary data.</text>
</comment>
<keyword evidence="2" id="KW-1133">Transmembrane helix</keyword>
<protein>
    <submittedName>
        <fullName evidence="3">Uncharacterized protein</fullName>
    </submittedName>
</protein>
<evidence type="ECO:0000256" key="1">
    <source>
        <dbReference type="SAM" id="Coils"/>
    </source>
</evidence>
<accession>A0A7J4IR38</accession>
<proteinExistence type="predicted"/>
<keyword evidence="1" id="KW-0175">Coiled coil</keyword>
<evidence type="ECO:0000256" key="2">
    <source>
        <dbReference type="SAM" id="Phobius"/>
    </source>
</evidence>
<keyword evidence="2" id="KW-0472">Membrane</keyword>
<evidence type="ECO:0000313" key="3">
    <source>
        <dbReference type="EMBL" id="HIH07951.1"/>
    </source>
</evidence>
<reference evidence="4" key="1">
    <citation type="journal article" date="2020" name="bioRxiv">
        <title>A rank-normalized archaeal taxonomy based on genome phylogeny resolves widespread incomplete and uneven classifications.</title>
        <authorList>
            <person name="Rinke C."/>
            <person name="Chuvochina M."/>
            <person name="Mussig A.J."/>
            <person name="Chaumeil P.-A."/>
            <person name="Waite D.W."/>
            <person name="Whitman W.B."/>
            <person name="Parks D.H."/>
            <person name="Hugenholtz P."/>
        </authorList>
    </citation>
    <scope>NUCLEOTIDE SEQUENCE [LARGE SCALE GENOMIC DNA]</scope>
</reference>
<evidence type="ECO:0000313" key="4">
    <source>
        <dbReference type="Proteomes" id="UP000577419"/>
    </source>
</evidence>
<dbReference type="EMBL" id="DUFG01000006">
    <property type="protein sequence ID" value="HIH07951.1"/>
    <property type="molecule type" value="Genomic_DNA"/>
</dbReference>